<dbReference type="GO" id="GO:0000172">
    <property type="term" value="C:ribonuclease MRP complex"/>
    <property type="evidence" value="ECO:0007669"/>
    <property type="project" value="TreeGrafter"/>
</dbReference>
<evidence type="ECO:0000313" key="1">
    <source>
        <dbReference type="EMBL" id="WFD34623.1"/>
    </source>
</evidence>
<dbReference type="EMBL" id="CP119878">
    <property type="protein sequence ID" value="WFD34623.1"/>
    <property type="molecule type" value="Genomic_DNA"/>
</dbReference>
<evidence type="ECO:0000313" key="2">
    <source>
        <dbReference type="Proteomes" id="UP001219933"/>
    </source>
</evidence>
<dbReference type="PANTHER" id="PTHR28272">
    <property type="entry name" value="RIBONUCLEASES P/MRP PROTEIN SUBUNIT POP3"/>
    <property type="match status" value="1"/>
</dbReference>
<dbReference type="AlphaFoldDB" id="A0AAF0EPT3"/>
<dbReference type="GO" id="GO:0000171">
    <property type="term" value="F:ribonuclease MRP activity"/>
    <property type="evidence" value="ECO:0007669"/>
    <property type="project" value="TreeGrafter"/>
</dbReference>
<dbReference type="InterPro" id="IPR013241">
    <property type="entry name" value="RNase_P_Pop3"/>
</dbReference>
<dbReference type="GO" id="GO:0034965">
    <property type="term" value="P:intronic box C/D snoRNA processing"/>
    <property type="evidence" value="ECO:0007669"/>
    <property type="project" value="TreeGrafter"/>
</dbReference>
<organism evidence="1 2">
    <name type="scientific">Malassezia cuniculi</name>
    <dbReference type="NCBI Taxonomy" id="948313"/>
    <lineage>
        <taxon>Eukaryota</taxon>
        <taxon>Fungi</taxon>
        <taxon>Dikarya</taxon>
        <taxon>Basidiomycota</taxon>
        <taxon>Ustilaginomycotina</taxon>
        <taxon>Malasseziomycetes</taxon>
        <taxon>Malasseziales</taxon>
        <taxon>Malasseziaceae</taxon>
        <taxon>Malassezia</taxon>
    </lineage>
</organism>
<dbReference type="GO" id="GO:0005655">
    <property type="term" value="C:nucleolar ribonuclease P complex"/>
    <property type="evidence" value="ECO:0007669"/>
    <property type="project" value="TreeGrafter"/>
</dbReference>
<dbReference type="GO" id="GO:0006364">
    <property type="term" value="P:rRNA processing"/>
    <property type="evidence" value="ECO:0007669"/>
    <property type="project" value="InterPro"/>
</dbReference>
<sequence>MHALAEALAEKKESSQAVPGATFGLNQVTKILQEEIKCTGERPAPRILFVCQGDAEPQSLVAHIPMLVCTYNAFAARGRGRSVKDADSLDHTLSTAPSSARPPLHLVPLPSGAEFLLSTAAGLRRLSCVLLDDDFSPAIDMLLMRVSAIIPEVPRAPWLEHVRLEPTLVKHIATTAPTNMGAARAQKKASRAAHKHTKCNN</sequence>
<accession>A0AAF0EPT3</accession>
<reference evidence="1" key="1">
    <citation type="submission" date="2023-03" db="EMBL/GenBank/DDBJ databases">
        <title>Mating type loci evolution in Malassezia.</title>
        <authorList>
            <person name="Coelho M.A."/>
        </authorList>
    </citation>
    <scope>NUCLEOTIDE SEQUENCE</scope>
    <source>
        <strain evidence="1">CBS 11721</strain>
    </source>
</reference>
<dbReference type="GO" id="GO:0004526">
    <property type="term" value="F:ribonuclease P activity"/>
    <property type="evidence" value="ECO:0007669"/>
    <property type="project" value="UniProtKB-EC"/>
</dbReference>
<keyword evidence="2" id="KW-1185">Reference proteome</keyword>
<proteinExistence type="predicted"/>
<keyword evidence="1" id="KW-0378">Hydrolase</keyword>
<protein>
    <submittedName>
        <fullName evidence="1">Ribonuclease P</fullName>
        <ecNumber evidence="1">3.1.26.5</ecNumber>
    </submittedName>
</protein>
<dbReference type="GO" id="GO:0005829">
    <property type="term" value="C:cytosol"/>
    <property type="evidence" value="ECO:0007669"/>
    <property type="project" value="TreeGrafter"/>
</dbReference>
<gene>
    <name evidence="1" type="primary">POP3</name>
    <name evidence="1" type="ORF">MCUN1_001464</name>
</gene>
<dbReference type="GO" id="GO:0008033">
    <property type="term" value="P:tRNA processing"/>
    <property type="evidence" value="ECO:0007669"/>
    <property type="project" value="InterPro"/>
</dbReference>
<dbReference type="PANTHER" id="PTHR28272:SF1">
    <property type="entry name" value="RIBONUCLEASES P_MRP PROTEIN SUBUNIT POP3"/>
    <property type="match status" value="1"/>
</dbReference>
<name>A0AAF0EPT3_9BASI</name>
<dbReference type="Proteomes" id="UP001219933">
    <property type="component" value="Chromosome 2"/>
</dbReference>
<dbReference type="EC" id="3.1.26.5" evidence="1"/>